<protein>
    <submittedName>
        <fullName evidence="1">Uncharacterized protein</fullName>
    </submittedName>
</protein>
<evidence type="ECO:0000313" key="1">
    <source>
        <dbReference type="EMBL" id="AGY47137.1"/>
    </source>
</evidence>
<keyword evidence="2" id="KW-1185">Reference proteome</keyword>
<dbReference type="KEGG" id="vg:18506548"/>
<reference evidence="1 2" key="1">
    <citation type="journal article" date="2013" name="Genome Announc.">
        <title>Complete Genome of Clavibacter michiganensis subsp. sepedonicusis Siphophage CN1A.</title>
        <authorList>
            <person name="Kongari R.R."/>
            <person name="Yao G.W."/>
            <person name="Chamakura K.R."/>
            <person name="Kuty Everett G.F."/>
        </authorList>
    </citation>
    <scope>NUCLEOTIDE SEQUENCE [LARGE SCALE GENOMIC DNA]</scope>
</reference>
<dbReference type="Proteomes" id="UP000017651">
    <property type="component" value="Segment"/>
</dbReference>
<proteinExistence type="predicted"/>
<organism evidence="1 2">
    <name type="scientific">Clavibacter phage CN1A</name>
    <dbReference type="NCBI Taxonomy" id="1406793"/>
    <lineage>
        <taxon>Viruses</taxon>
        <taxon>Duplodnaviria</taxon>
        <taxon>Heunggongvirae</taxon>
        <taxon>Uroviricota</taxon>
        <taxon>Caudoviricetes</taxon>
        <taxon>Cinunavirus</taxon>
        <taxon>Cinunavirus CN1A</taxon>
    </lineage>
</organism>
<dbReference type="GeneID" id="18506548"/>
<dbReference type="RefSeq" id="YP_009004240.1">
    <property type="nucleotide sequence ID" value="NC_023549.1"/>
</dbReference>
<name>U5PX26_9CAUD</name>
<gene>
    <name evidence="1" type="ORF">CN1A_28</name>
</gene>
<dbReference type="EMBL" id="KF669650">
    <property type="protein sequence ID" value="AGY47137.1"/>
    <property type="molecule type" value="Genomic_DNA"/>
</dbReference>
<evidence type="ECO:0000313" key="2">
    <source>
        <dbReference type="Proteomes" id="UP000017651"/>
    </source>
</evidence>
<accession>U5PX26</accession>
<sequence>MARRLTPDQHFAAANKILADTYQEMQHADLSDKLAYALVQATLSLYVPDEPEEFAAPIGRMNIGNVAEITPRDRALLDKVRGA</sequence>